<keyword evidence="3" id="KW-1185">Reference proteome</keyword>
<evidence type="ECO:0000313" key="2">
    <source>
        <dbReference type="EMBL" id="AHM04128.1"/>
    </source>
</evidence>
<dbReference type="HOGENOM" id="CLU_3047591_0_0_5"/>
<evidence type="ECO:0000256" key="1">
    <source>
        <dbReference type="SAM" id="MobiDB-lite"/>
    </source>
</evidence>
<reference evidence="2 3" key="1">
    <citation type="submission" date="2013-03" db="EMBL/GenBank/DDBJ databases">
        <authorList>
            <person name="Fiebig A."/>
            <person name="Goeker M."/>
            <person name="Klenk H.-P.P."/>
        </authorList>
    </citation>
    <scope>NUCLEOTIDE SEQUENCE [LARGE SCALE GENOMIC DNA]</scope>
    <source>
        <strain evidence="3">DSM 19469</strain>
    </source>
</reference>
<organism evidence="2 3">
    <name type="scientific">Roseicyclus elongatus DSM 19469</name>
    <dbReference type="NCBI Taxonomy" id="1294273"/>
    <lineage>
        <taxon>Bacteria</taxon>
        <taxon>Pseudomonadati</taxon>
        <taxon>Pseudomonadota</taxon>
        <taxon>Alphaproteobacteria</taxon>
        <taxon>Rhodobacterales</taxon>
        <taxon>Roseobacteraceae</taxon>
        <taxon>Roseicyclus</taxon>
    </lineage>
</organism>
<dbReference type="Proteomes" id="UP000019593">
    <property type="component" value="Chromosome"/>
</dbReference>
<gene>
    <name evidence="2" type="ORF">roselon_01762</name>
</gene>
<dbReference type="KEGG" id="red:roselon_01762"/>
<dbReference type="STRING" id="1294273.roselon_01762"/>
<evidence type="ECO:0000313" key="3">
    <source>
        <dbReference type="Proteomes" id="UP000019593"/>
    </source>
</evidence>
<protein>
    <submittedName>
        <fullName evidence="2">Uncharacterized protein</fullName>
    </submittedName>
</protein>
<feature type="region of interest" description="Disordered" evidence="1">
    <location>
        <begin position="1"/>
        <end position="54"/>
    </location>
</feature>
<name>W8RSM3_9RHOB</name>
<dbReference type="EMBL" id="CP004372">
    <property type="protein sequence ID" value="AHM04128.1"/>
    <property type="molecule type" value="Genomic_DNA"/>
</dbReference>
<proteinExistence type="predicted"/>
<dbReference type="AlphaFoldDB" id="W8RSM3"/>
<accession>W8RSM3</accession>
<sequence>MALGYGGFSKIGTSDHAKADTTRVPCPQFRSQRGAGSAPDRDKGQVAARADTGP</sequence>